<proteinExistence type="predicted"/>
<evidence type="ECO:0000313" key="1">
    <source>
        <dbReference type="EMBL" id="SOE03570.1"/>
    </source>
</evidence>
<keyword evidence="2" id="KW-1185">Reference proteome</keyword>
<sequence length="52" mass="5649">MTATPATRHVPDEVSVVEVYGSKFLLEWLDRDVLAAAAAQHQTSRKPSARAA</sequence>
<dbReference type="Proteomes" id="UP000219482">
    <property type="component" value="Unassembled WGS sequence"/>
</dbReference>
<evidence type="ECO:0000313" key="2">
    <source>
        <dbReference type="Proteomes" id="UP000219482"/>
    </source>
</evidence>
<dbReference type="AlphaFoldDB" id="A0A286H706"/>
<dbReference type="OrthoDB" id="9958799at2"/>
<gene>
    <name evidence="1" type="ORF">SAMN06272739_4237</name>
</gene>
<accession>A0A286H706</accession>
<reference evidence="2" key="1">
    <citation type="submission" date="2017-09" db="EMBL/GenBank/DDBJ databases">
        <authorList>
            <person name="Varghese N."/>
            <person name="Submissions S."/>
        </authorList>
    </citation>
    <scope>NUCLEOTIDE SEQUENCE [LARGE SCALE GENOMIC DNA]</scope>
    <source>
        <strain evidence="2">DSM 44270</strain>
    </source>
</reference>
<dbReference type="RefSeq" id="WP_159961830.1">
    <property type="nucleotide sequence ID" value="NZ_OCNK01000007.1"/>
</dbReference>
<name>A0A286H706_9ACTN</name>
<organism evidence="1 2">
    <name type="scientific">Blastococcus haudaquaticus</name>
    <dbReference type="NCBI Taxonomy" id="1938745"/>
    <lineage>
        <taxon>Bacteria</taxon>
        <taxon>Bacillati</taxon>
        <taxon>Actinomycetota</taxon>
        <taxon>Actinomycetes</taxon>
        <taxon>Geodermatophilales</taxon>
        <taxon>Geodermatophilaceae</taxon>
        <taxon>Blastococcus</taxon>
    </lineage>
</organism>
<protein>
    <submittedName>
        <fullName evidence="1">Uncharacterized protein</fullName>
    </submittedName>
</protein>
<dbReference type="EMBL" id="OCNK01000007">
    <property type="protein sequence ID" value="SOE03570.1"/>
    <property type="molecule type" value="Genomic_DNA"/>
</dbReference>